<reference evidence="1 2" key="1">
    <citation type="journal article" date="2018" name="G3 (Bethesda)">
        <title>Phylogenetic and Phylogenomic Definition of Rhizopus Species.</title>
        <authorList>
            <person name="Gryganskyi A.P."/>
            <person name="Golan J."/>
            <person name="Dolatabadi S."/>
            <person name="Mondo S."/>
            <person name="Robb S."/>
            <person name="Idnurm A."/>
            <person name="Muszewska A."/>
            <person name="Steczkiewicz K."/>
            <person name="Masonjones S."/>
            <person name="Liao H.L."/>
            <person name="Gajdeczka M.T."/>
            <person name="Anike F."/>
            <person name="Vuek A."/>
            <person name="Anishchenko I.M."/>
            <person name="Voigt K."/>
            <person name="de Hoog G.S."/>
            <person name="Smith M.E."/>
            <person name="Heitman J."/>
            <person name="Vilgalys R."/>
            <person name="Stajich J.E."/>
        </authorList>
    </citation>
    <scope>NUCLEOTIDE SEQUENCE [LARGE SCALE GENOMIC DNA]</scope>
    <source>
        <strain evidence="1 2">CBS 357.93</strain>
    </source>
</reference>
<dbReference type="AlphaFoldDB" id="A0A367K133"/>
<sequence>MTMDKNLRTTGGSFIDEERRTMSLCCIFRLHVASSMSSSTADSDIDTAYFITLNRIANNSDTVPNFGQPSNARYAQDIPYPHI</sequence>
<dbReference type="EMBL" id="PJQL01000424">
    <property type="protein sequence ID" value="RCH95878.1"/>
    <property type="molecule type" value="Genomic_DNA"/>
</dbReference>
<name>A0A367K133_RHIAZ</name>
<evidence type="ECO:0000313" key="1">
    <source>
        <dbReference type="EMBL" id="RCH95878.1"/>
    </source>
</evidence>
<protein>
    <submittedName>
        <fullName evidence="1">Uncharacterized protein</fullName>
    </submittedName>
</protein>
<dbReference type="Proteomes" id="UP000252139">
    <property type="component" value="Unassembled WGS sequence"/>
</dbReference>
<comment type="caution">
    <text evidence="1">The sequence shown here is derived from an EMBL/GenBank/DDBJ whole genome shotgun (WGS) entry which is preliminary data.</text>
</comment>
<organism evidence="1 2">
    <name type="scientific">Rhizopus azygosporus</name>
    <name type="common">Rhizopus microsporus var. azygosporus</name>
    <dbReference type="NCBI Taxonomy" id="86630"/>
    <lineage>
        <taxon>Eukaryota</taxon>
        <taxon>Fungi</taxon>
        <taxon>Fungi incertae sedis</taxon>
        <taxon>Mucoromycota</taxon>
        <taxon>Mucoromycotina</taxon>
        <taxon>Mucoromycetes</taxon>
        <taxon>Mucorales</taxon>
        <taxon>Mucorineae</taxon>
        <taxon>Rhizopodaceae</taxon>
        <taxon>Rhizopus</taxon>
    </lineage>
</organism>
<gene>
    <name evidence="1" type="ORF">CU097_013965</name>
</gene>
<accession>A0A367K133</accession>
<proteinExistence type="predicted"/>
<evidence type="ECO:0000313" key="2">
    <source>
        <dbReference type="Proteomes" id="UP000252139"/>
    </source>
</evidence>
<keyword evidence="2" id="KW-1185">Reference proteome</keyword>